<dbReference type="InterPro" id="IPR018392">
    <property type="entry name" value="LysM"/>
</dbReference>
<dbReference type="Pfam" id="PF01476">
    <property type="entry name" value="LysM"/>
    <property type="match status" value="2"/>
</dbReference>
<dbReference type="SMART" id="SM00257">
    <property type="entry name" value="LysM"/>
    <property type="match status" value="2"/>
</dbReference>
<dbReference type="EMBL" id="PGTM01000177">
    <property type="protein sequence ID" value="PJF35295.1"/>
    <property type="molecule type" value="Genomic_DNA"/>
</dbReference>
<reference evidence="3 4" key="1">
    <citation type="submission" date="2017-11" db="EMBL/GenBank/DDBJ databases">
        <title>Evolution of Phototrophy in the Chloroflexi Phylum Driven by Horizontal Gene Transfer.</title>
        <authorList>
            <person name="Ward L.M."/>
            <person name="Hemp J."/>
            <person name="Shih P.M."/>
            <person name="Mcglynn S.E."/>
            <person name="Fischer W."/>
        </authorList>
    </citation>
    <scope>NUCLEOTIDE SEQUENCE [LARGE SCALE GENOMIC DNA]</scope>
    <source>
        <strain evidence="3">JP3_13</strain>
    </source>
</reference>
<evidence type="ECO:0000259" key="2">
    <source>
        <dbReference type="PROSITE" id="PS51782"/>
    </source>
</evidence>
<protein>
    <recommendedName>
        <fullName evidence="2">LysM domain-containing protein</fullName>
    </recommendedName>
</protein>
<evidence type="ECO:0000256" key="1">
    <source>
        <dbReference type="SAM" id="SignalP"/>
    </source>
</evidence>
<feature type="signal peptide" evidence="1">
    <location>
        <begin position="1"/>
        <end position="26"/>
    </location>
</feature>
<accession>A0A2M8PCL2</accession>
<dbReference type="PANTHER" id="PTHR33734">
    <property type="entry name" value="LYSM DOMAIN-CONTAINING GPI-ANCHORED PROTEIN 2"/>
    <property type="match status" value="1"/>
</dbReference>
<sequence length="459" mass="48805">MRRIALLTLIIACCAVLLPLSSPAQAQGEIIHIVQPGENLFRISLRYGVPISVIAAQNGITDIRRIFVGQRLIIRGGPVIVPPTQPPATGTGIYIVQRGDTLARIARRFNTTVATLAQLNGIVNVNLIFVGQQLRVPGGAALPVPTAAPGVPPAAAFEIGGQIQGGLNANSDAVMKSAKMTWVKRQFSSGDANALAFIGEAKAAGYKVLLSIVGDKNRVLEPAYQDEYAAFVANLARSGADAIQVWNEQNIDREWPRGQINPASYVQLLQKAYNAIKAANANTLVITGAPAPTGAEGAFGLDRVWNDDRYYNGMAAAGAARFADCIGVHYNEGVVSPTATSGDPRGDNYPTRYFLTMLQRALAPFPGKQACFSELGYLSPEGYGPLPANFAWAAGTTAQRQAQFLGEAVRVARNTNRVRLLIVFNIDFTTYGDDPQAGYAIIRPGNICLACATIAANAP</sequence>
<dbReference type="Gene3D" id="3.20.20.80">
    <property type="entry name" value="Glycosidases"/>
    <property type="match status" value="1"/>
</dbReference>
<dbReference type="CDD" id="cd00118">
    <property type="entry name" value="LysM"/>
    <property type="match status" value="2"/>
</dbReference>
<dbReference type="InterPro" id="IPR017853">
    <property type="entry name" value="GH"/>
</dbReference>
<feature type="domain" description="LysM" evidence="2">
    <location>
        <begin position="92"/>
        <end position="136"/>
    </location>
</feature>
<dbReference type="SUPFAM" id="SSF54106">
    <property type="entry name" value="LysM domain"/>
    <property type="match status" value="2"/>
</dbReference>
<gene>
    <name evidence="3" type="ORF">CUN49_11305</name>
</gene>
<proteinExistence type="predicted"/>
<dbReference type="PANTHER" id="PTHR33734:SF22">
    <property type="entry name" value="MEMBRANE-BOUND LYTIC MUREIN TRANSGLYCOSYLASE D"/>
    <property type="match status" value="1"/>
</dbReference>
<comment type="caution">
    <text evidence="3">The sequence shown here is derived from an EMBL/GenBank/DDBJ whole genome shotgun (WGS) entry which is preliminary data.</text>
</comment>
<name>A0A2M8PCL2_9CHLR</name>
<dbReference type="Proteomes" id="UP000229681">
    <property type="component" value="Unassembled WGS sequence"/>
</dbReference>
<dbReference type="PROSITE" id="PS51782">
    <property type="entry name" value="LYSM"/>
    <property type="match status" value="2"/>
</dbReference>
<dbReference type="SUPFAM" id="SSF51445">
    <property type="entry name" value="(Trans)glycosidases"/>
    <property type="match status" value="1"/>
</dbReference>
<feature type="chain" id="PRO_5030053682" description="LysM domain-containing protein" evidence="1">
    <location>
        <begin position="27"/>
        <end position="459"/>
    </location>
</feature>
<dbReference type="AlphaFoldDB" id="A0A2M8PCL2"/>
<dbReference type="InterPro" id="IPR036779">
    <property type="entry name" value="LysM_dom_sf"/>
</dbReference>
<dbReference type="Gene3D" id="3.10.350.10">
    <property type="entry name" value="LysM domain"/>
    <property type="match status" value="2"/>
</dbReference>
<keyword evidence="1" id="KW-0732">Signal</keyword>
<feature type="domain" description="LysM" evidence="2">
    <location>
        <begin position="30"/>
        <end position="74"/>
    </location>
</feature>
<organism evidence="3 4">
    <name type="scientific">Candidatus Thermofonsia Clade 1 bacterium</name>
    <dbReference type="NCBI Taxonomy" id="2364210"/>
    <lineage>
        <taxon>Bacteria</taxon>
        <taxon>Bacillati</taxon>
        <taxon>Chloroflexota</taxon>
        <taxon>Candidatus Thermofontia</taxon>
        <taxon>Candidatus Thermofonsia Clade 1</taxon>
    </lineage>
</organism>
<evidence type="ECO:0000313" key="4">
    <source>
        <dbReference type="Proteomes" id="UP000229681"/>
    </source>
</evidence>
<evidence type="ECO:0000313" key="3">
    <source>
        <dbReference type="EMBL" id="PJF35295.1"/>
    </source>
</evidence>